<organism evidence="1 2">
    <name type="scientific">Catenuloplanes nepalensis</name>
    <dbReference type="NCBI Taxonomy" id="587533"/>
    <lineage>
        <taxon>Bacteria</taxon>
        <taxon>Bacillati</taxon>
        <taxon>Actinomycetota</taxon>
        <taxon>Actinomycetes</taxon>
        <taxon>Micromonosporales</taxon>
        <taxon>Micromonosporaceae</taxon>
        <taxon>Catenuloplanes</taxon>
    </lineage>
</organism>
<sequence length="41" mass="4804">MNFSRHCHRFAPVSVECLLTTVTIRCSRSAVWRFRTPVQLP</sequence>
<proteinExistence type="predicted"/>
<name>A0ABT9N0J8_9ACTN</name>
<dbReference type="Proteomes" id="UP001240984">
    <property type="component" value="Unassembled WGS sequence"/>
</dbReference>
<evidence type="ECO:0000313" key="1">
    <source>
        <dbReference type="EMBL" id="MDP9797013.1"/>
    </source>
</evidence>
<accession>A0ABT9N0J8</accession>
<gene>
    <name evidence="1" type="ORF">J2S43_005525</name>
</gene>
<keyword evidence="2" id="KW-1185">Reference proteome</keyword>
<reference evidence="1 2" key="1">
    <citation type="submission" date="2023-07" db="EMBL/GenBank/DDBJ databases">
        <title>Sequencing the genomes of 1000 actinobacteria strains.</title>
        <authorList>
            <person name="Klenk H.-P."/>
        </authorList>
    </citation>
    <scope>NUCLEOTIDE SEQUENCE [LARGE SCALE GENOMIC DNA]</scope>
    <source>
        <strain evidence="1 2">DSM 44710</strain>
    </source>
</reference>
<dbReference type="EMBL" id="JAUSRA010000001">
    <property type="protein sequence ID" value="MDP9797013.1"/>
    <property type="molecule type" value="Genomic_DNA"/>
</dbReference>
<protein>
    <submittedName>
        <fullName evidence="1">Uncharacterized protein</fullName>
    </submittedName>
</protein>
<evidence type="ECO:0000313" key="2">
    <source>
        <dbReference type="Proteomes" id="UP001240984"/>
    </source>
</evidence>
<comment type="caution">
    <text evidence="1">The sequence shown here is derived from an EMBL/GenBank/DDBJ whole genome shotgun (WGS) entry which is preliminary data.</text>
</comment>